<dbReference type="PROSITE" id="PS51891">
    <property type="entry name" value="CENP_V_GFA"/>
    <property type="match status" value="1"/>
</dbReference>
<evidence type="ECO:0000256" key="2">
    <source>
        <dbReference type="ARBA" id="ARBA00022723"/>
    </source>
</evidence>
<organism evidence="6 7">
    <name type="scientific">Chloropicon roscoffensis</name>
    <dbReference type="NCBI Taxonomy" id="1461544"/>
    <lineage>
        <taxon>Eukaryota</taxon>
        <taxon>Viridiplantae</taxon>
        <taxon>Chlorophyta</taxon>
        <taxon>Chloropicophyceae</taxon>
        <taxon>Chloropicales</taxon>
        <taxon>Chloropicaceae</taxon>
        <taxon>Chloropicon</taxon>
    </lineage>
</organism>
<protein>
    <submittedName>
        <fullName evidence="6">GFA domain-containing protein</fullName>
    </submittedName>
</protein>
<gene>
    <name evidence="6" type="ORF">HKI87_13g74700</name>
</gene>
<keyword evidence="2" id="KW-0479">Metal-binding</keyword>
<keyword evidence="7" id="KW-1185">Reference proteome</keyword>
<dbReference type="GO" id="GO:0016846">
    <property type="term" value="F:carbon-sulfur lyase activity"/>
    <property type="evidence" value="ECO:0007669"/>
    <property type="project" value="InterPro"/>
</dbReference>
<reference evidence="6 7" key="1">
    <citation type="submission" date="2024-03" db="EMBL/GenBank/DDBJ databases">
        <title>Complete genome sequence of the green alga Chloropicon roscoffensis RCC1871.</title>
        <authorList>
            <person name="Lemieux C."/>
            <person name="Pombert J.-F."/>
            <person name="Otis C."/>
            <person name="Turmel M."/>
        </authorList>
    </citation>
    <scope>NUCLEOTIDE SEQUENCE [LARGE SCALE GENOMIC DNA]</scope>
    <source>
        <strain evidence="6 7">RCC1871</strain>
    </source>
</reference>
<evidence type="ECO:0000256" key="4">
    <source>
        <dbReference type="ARBA" id="ARBA00023239"/>
    </source>
</evidence>
<dbReference type="Pfam" id="PF04828">
    <property type="entry name" value="GFA"/>
    <property type="match status" value="1"/>
</dbReference>
<evidence type="ECO:0000313" key="7">
    <source>
        <dbReference type="Proteomes" id="UP001472866"/>
    </source>
</evidence>
<dbReference type="SUPFAM" id="SSF51316">
    <property type="entry name" value="Mss4-like"/>
    <property type="match status" value="1"/>
</dbReference>
<proteinExistence type="inferred from homology"/>
<dbReference type="EMBL" id="CP151513">
    <property type="protein sequence ID" value="WZN65908.1"/>
    <property type="molecule type" value="Genomic_DNA"/>
</dbReference>
<keyword evidence="4" id="KW-0456">Lyase</keyword>
<evidence type="ECO:0000259" key="5">
    <source>
        <dbReference type="PROSITE" id="PS51891"/>
    </source>
</evidence>
<accession>A0AAX4PJ44</accession>
<name>A0AAX4PJ44_9CHLO</name>
<dbReference type="AlphaFoldDB" id="A0AAX4PJ44"/>
<dbReference type="PANTHER" id="PTHR33337">
    <property type="entry name" value="GFA DOMAIN-CONTAINING PROTEIN"/>
    <property type="match status" value="1"/>
</dbReference>
<feature type="domain" description="CENP-V/GFA" evidence="5">
    <location>
        <begin position="3"/>
        <end position="117"/>
    </location>
</feature>
<dbReference type="Gene3D" id="3.90.1590.10">
    <property type="entry name" value="glutathione-dependent formaldehyde- activating enzyme (gfa)"/>
    <property type="match status" value="1"/>
</dbReference>
<comment type="similarity">
    <text evidence="1">Belongs to the Gfa family.</text>
</comment>
<dbReference type="PANTHER" id="PTHR33337:SF40">
    <property type="entry name" value="CENP-V_GFA DOMAIN-CONTAINING PROTEIN-RELATED"/>
    <property type="match status" value="1"/>
</dbReference>
<evidence type="ECO:0000256" key="3">
    <source>
        <dbReference type="ARBA" id="ARBA00022833"/>
    </source>
</evidence>
<dbReference type="InterPro" id="IPR006913">
    <property type="entry name" value="CENP-V/GFA"/>
</dbReference>
<dbReference type="GO" id="GO:0046872">
    <property type="term" value="F:metal ion binding"/>
    <property type="evidence" value="ECO:0007669"/>
    <property type="project" value="UniProtKB-KW"/>
</dbReference>
<sequence>MTTKGSCYCGAVTLEIEGDPAAQLICHCNDCSKWGSLNLAVLYPRDNVKVTGDLDAFSKPKDGKPNEGCIRKTCAKCHCNVVVDHPPMGLVDVKASILDGKSFEPQMHIFYSEKRWAVKDGLPKFKNMPKDFGGDGETMEE</sequence>
<evidence type="ECO:0000313" key="6">
    <source>
        <dbReference type="EMBL" id="WZN65908.1"/>
    </source>
</evidence>
<dbReference type="InterPro" id="IPR011057">
    <property type="entry name" value="Mss4-like_sf"/>
</dbReference>
<keyword evidence="3" id="KW-0862">Zinc</keyword>
<dbReference type="Proteomes" id="UP001472866">
    <property type="component" value="Chromosome 13"/>
</dbReference>
<evidence type="ECO:0000256" key="1">
    <source>
        <dbReference type="ARBA" id="ARBA00005495"/>
    </source>
</evidence>